<dbReference type="AlphaFoldDB" id="A0A9W8G975"/>
<gene>
    <name evidence="2" type="ORF">GGI25_001872</name>
</gene>
<dbReference type="Proteomes" id="UP001151518">
    <property type="component" value="Unassembled WGS sequence"/>
</dbReference>
<dbReference type="OrthoDB" id="205403at2759"/>
<organism evidence="2 3">
    <name type="scientific">Coemansia spiralis</name>
    <dbReference type="NCBI Taxonomy" id="417178"/>
    <lineage>
        <taxon>Eukaryota</taxon>
        <taxon>Fungi</taxon>
        <taxon>Fungi incertae sedis</taxon>
        <taxon>Zoopagomycota</taxon>
        <taxon>Kickxellomycotina</taxon>
        <taxon>Kickxellomycetes</taxon>
        <taxon>Kickxellales</taxon>
        <taxon>Kickxellaceae</taxon>
        <taxon>Coemansia</taxon>
    </lineage>
</organism>
<evidence type="ECO:0000256" key="1">
    <source>
        <dbReference type="SAM" id="MobiDB-lite"/>
    </source>
</evidence>
<accession>A0A9W8G975</accession>
<name>A0A9W8G975_9FUNG</name>
<dbReference type="EMBL" id="JANBTW010000015">
    <property type="protein sequence ID" value="KAJ2679100.1"/>
    <property type="molecule type" value="Genomic_DNA"/>
</dbReference>
<feature type="region of interest" description="Disordered" evidence="1">
    <location>
        <begin position="144"/>
        <end position="192"/>
    </location>
</feature>
<comment type="caution">
    <text evidence="2">The sequence shown here is derived from an EMBL/GenBank/DDBJ whole genome shotgun (WGS) entry which is preliminary data.</text>
</comment>
<evidence type="ECO:0000313" key="3">
    <source>
        <dbReference type="Proteomes" id="UP001151518"/>
    </source>
</evidence>
<feature type="compositionally biased region" description="Basic residues" evidence="1">
    <location>
        <begin position="146"/>
        <end position="162"/>
    </location>
</feature>
<reference evidence="2" key="1">
    <citation type="submission" date="2022-07" db="EMBL/GenBank/DDBJ databases">
        <title>Phylogenomic reconstructions and comparative analyses of Kickxellomycotina fungi.</title>
        <authorList>
            <person name="Reynolds N.K."/>
            <person name="Stajich J.E."/>
            <person name="Barry K."/>
            <person name="Grigoriev I.V."/>
            <person name="Crous P."/>
            <person name="Smith M.E."/>
        </authorList>
    </citation>
    <scope>NUCLEOTIDE SEQUENCE</scope>
    <source>
        <strain evidence="2">NRRL 3115</strain>
    </source>
</reference>
<protein>
    <submittedName>
        <fullName evidence="2">Uncharacterized protein</fullName>
    </submittedName>
</protein>
<evidence type="ECO:0000313" key="2">
    <source>
        <dbReference type="EMBL" id="KAJ2679100.1"/>
    </source>
</evidence>
<feature type="compositionally biased region" description="Basic and acidic residues" evidence="1">
    <location>
        <begin position="163"/>
        <end position="192"/>
    </location>
</feature>
<proteinExistence type="predicted"/>
<sequence length="214" mass="23978">MKSHQAQPHWTEHLQLINHVRHSVHIRSKERGLYPPATGGMVTIALAPQKATVSVANAILAFLILATNSIIVENAKEPATPLDYGNERNADGMAEGMESTTTEIPQYVVGFIADLPSFLKAINKMADEYDYGVAHGSLKLKTSKQLFKKKSKKPRKPAKPTAKKTDAEAKFEETRRKRKLEHPDNKKTFSDRVKEFNEKLELTPEHNDMPKVGP</sequence>